<dbReference type="Pfam" id="PF13589">
    <property type="entry name" value="HATPase_c_3"/>
    <property type="match status" value="1"/>
</dbReference>
<evidence type="ECO:0000256" key="2">
    <source>
        <dbReference type="ARBA" id="ARBA00022763"/>
    </source>
</evidence>
<feature type="compositionally biased region" description="Polar residues" evidence="3">
    <location>
        <begin position="400"/>
        <end position="418"/>
    </location>
</feature>
<dbReference type="InterPro" id="IPR002099">
    <property type="entry name" value="MutL/Mlh/PMS"/>
</dbReference>
<feature type="domain" description="DNA mismatch repair protein S5" evidence="4">
    <location>
        <begin position="219"/>
        <end position="365"/>
    </location>
</feature>
<reference evidence="5 6" key="1">
    <citation type="submission" date="2019-06" db="EMBL/GenBank/DDBJ databases">
        <title>Wine fermentation using esterase from Monascus purpureus.</title>
        <authorList>
            <person name="Geng C."/>
            <person name="Zhang Y."/>
        </authorList>
    </citation>
    <scope>NUCLEOTIDE SEQUENCE [LARGE SCALE GENOMIC DNA]</scope>
    <source>
        <strain evidence="5">HQ1</strain>
    </source>
</reference>
<comment type="similarity">
    <text evidence="1">Belongs to the DNA mismatch repair MutL/HexB family.</text>
</comment>
<accession>A0A507QM50</accession>
<dbReference type="GO" id="GO:0061982">
    <property type="term" value="P:meiosis I cell cycle process"/>
    <property type="evidence" value="ECO:0007669"/>
    <property type="project" value="UniProtKB-ARBA"/>
</dbReference>
<dbReference type="Gene3D" id="3.30.230.10">
    <property type="match status" value="1"/>
</dbReference>
<dbReference type="GO" id="GO:0006298">
    <property type="term" value="P:mismatch repair"/>
    <property type="evidence" value="ECO:0007669"/>
    <property type="project" value="InterPro"/>
</dbReference>
<dbReference type="InterPro" id="IPR038973">
    <property type="entry name" value="MutL/Mlh/Pms-like"/>
</dbReference>
<dbReference type="GO" id="GO:0140664">
    <property type="term" value="F:ATP-dependent DNA damage sensor activity"/>
    <property type="evidence" value="ECO:0007669"/>
    <property type="project" value="InterPro"/>
</dbReference>
<dbReference type="SUPFAM" id="SSF55874">
    <property type="entry name" value="ATPase domain of HSP90 chaperone/DNA topoisomerase II/histidine kinase"/>
    <property type="match status" value="1"/>
</dbReference>
<gene>
    <name evidence="5" type="ORF">MPDQ_001657</name>
</gene>
<dbReference type="SUPFAM" id="SSF54211">
    <property type="entry name" value="Ribosomal protein S5 domain 2-like"/>
    <property type="match status" value="1"/>
</dbReference>
<dbReference type="PANTHER" id="PTHR10073:SF41">
    <property type="entry name" value="MISMATCH REPAIR PROTEIN, PUTATIVE (AFU_ORTHOLOGUE AFUA_8G05820)-RELATED"/>
    <property type="match status" value="1"/>
</dbReference>
<dbReference type="AlphaFoldDB" id="A0A507QM50"/>
<feature type="region of interest" description="Disordered" evidence="3">
    <location>
        <begin position="469"/>
        <end position="498"/>
    </location>
</feature>
<organism evidence="5 6">
    <name type="scientific">Monascus purpureus</name>
    <name type="common">Red mold</name>
    <name type="synonym">Monascus anka</name>
    <dbReference type="NCBI Taxonomy" id="5098"/>
    <lineage>
        <taxon>Eukaryota</taxon>
        <taxon>Fungi</taxon>
        <taxon>Dikarya</taxon>
        <taxon>Ascomycota</taxon>
        <taxon>Pezizomycotina</taxon>
        <taxon>Eurotiomycetes</taxon>
        <taxon>Eurotiomycetidae</taxon>
        <taxon>Eurotiales</taxon>
        <taxon>Aspergillaceae</taxon>
        <taxon>Monascus</taxon>
    </lineage>
</organism>
<dbReference type="NCBIfam" id="TIGR00585">
    <property type="entry name" value="mutl"/>
    <property type="match status" value="1"/>
</dbReference>
<dbReference type="GO" id="GO:0030983">
    <property type="term" value="F:mismatched DNA binding"/>
    <property type="evidence" value="ECO:0007669"/>
    <property type="project" value="InterPro"/>
</dbReference>
<dbReference type="Pfam" id="PF01119">
    <property type="entry name" value="DNA_mis_repair"/>
    <property type="match status" value="1"/>
</dbReference>
<dbReference type="SMART" id="SM01340">
    <property type="entry name" value="DNA_mis_repair"/>
    <property type="match status" value="1"/>
</dbReference>
<evidence type="ECO:0000256" key="1">
    <source>
        <dbReference type="ARBA" id="ARBA00006082"/>
    </source>
</evidence>
<dbReference type="Gene3D" id="3.30.565.10">
    <property type="entry name" value="Histidine kinase-like ATPase, C-terminal domain"/>
    <property type="match status" value="1"/>
</dbReference>
<feature type="region of interest" description="Disordered" evidence="3">
    <location>
        <begin position="392"/>
        <end position="428"/>
    </location>
</feature>
<dbReference type="PANTHER" id="PTHR10073">
    <property type="entry name" value="DNA MISMATCH REPAIR PROTEIN MLH, PMS, MUTL"/>
    <property type="match status" value="1"/>
</dbReference>
<keyword evidence="6" id="KW-1185">Reference proteome</keyword>
<keyword evidence="2" id="KW-0227">DNA damage</keyword>
<dbReference type="STRING" id="5098.A0A507QM50"/>
<protein>
    <recommendedName>
        <fullName evidence="4">DNA mismatch repair protein S5 domain-containing protein</fullName>
    </recommendedName>
</protein>
<dbReference type="GO" id="GO:0032389">
    <property type="term" value="C:MutLalpha complex"/>
    <property type="evidence" value="ECO:0007669"/>
    <property type="project" value="TreeGrafter"/>
</dbReference>
<evidence type="ECO:0000313" key="5">
    <source>
        <dbReference type="EMBL" id="TQB69576.1"/>
    </source>
</evidence>
<dbReference type="EMBL" id="VIFY01000146">
    <property type="protein sequence ID" value="TQB69576.1"/>
    <property type="molecule type" value="Genomic_DNA"/>
</dbReference>
<name>A0A507QM50_MONPU</name>
<evidence type="ECO:0000259" key="4">
    <source>
        <dbReference type="SMART" id="SM01340"/>
    </source>
</evidence>
<dbReference type="GO" id="GO:0005524">
    <property type="term" value="F:ATP binding"/>
    <property type="evidence" value="ECO:0007669"/>
    <property type="project" value="InterPro"/>
</dbReference>
<evidence type="ECO:0000256" key="3">
    <source>
        <dbReference type="SAM" id="MobiDB-lite"/>
    </source>
</evidence>
<proteinExistence type="inferred from homology"/>
<dbReference type="InterPro" id="IPR014721">
    <property type="entry name" value="Ribsml_uS5_D2-typ_fold_subgr"/>
</dbReference>
<dbReference type="InterPro" id="IPR036890">
    <property type="entry name" value="HATPase_C_sf"/>
</dbReference>
<dbReference type="FunFam" id="3.30.565.10:FF:000017">
    <property type="entry name" value="PMS1 homolog 1, mismatch repair system component"/>
    <property type="match status" value="1"/>
</dbReference>
<dbReference type="GO" id="GO:0016887">
    <property type="term" value="F:ATP hydrolysis activity"/>
    <property type="evidence" value="ECO:0007669"/>
    <property type="project" value="InterPro"/>
</dbReference>
<dbReference type="InterPro" id="IPR013507">
    <property type="entry name" value="DNA_mismatch_S5_2-like"/>
</dbReference>
<dbReference type="InterPro" id="IPR020568">
    <property type="entry name" value="Ribosomal_Su5_D2-typ_SF"/>
</dbReference>
<comment type="caution">
    <text evidence="5">The sequence shown here is derived from an EMBL/GenBank/DDBJ whole genome shotgun (WGS) entry which is preliminary data.</text>
</comment>
<evidence type="ECO:0000313" key="6">
    <source>
        <dbReference type="Proteomes" id="UP000319663"/>
    </source>
</evidence>
<dbReference type="Proteomes" id="UP000319663">
    <property type="component" value="Unassembled WGS sequence"/>
</dbReference>
<sequence length="726" mass="80265">MPIVALPQATVRAIGSTSVLSDPCSVVKELLDNALDAGATSVSIDISPNTVDLIQVKDNGYGILPEDHALVCRRSFTSKIQTVEDLINIGGRSFGFRGQALSSAAEMSGKLTITTRNEGQVVGLILQYGRDGELISSQHASHPVGTTVRISDFLKHIPVRRQTALKDTSKILARIKKMLQAYALSRFSIRMSFKILKAKSESGNWIYAPGKNATLTDAALKVVGSEVVSCCTLETRSSSQYEAETGKPDIDKSPDYQLVALLPKADAEFSKVNSSGSYLSVDGRPLSTTRGIGHDIVRLYKSYLRSSAAHREDTATVLDPFICLHIHCIRGSYDVNVEPAKDNVLFENPGLILSLVEDLFSGTYGALENSTEKDAVPKTKQRQQNNEFELLMARKRPHETPSQARSANTIYTRSTTSVPHLRPNMPLSMENNRENAHELLDTNAEGSAEENSEHDQAESFFLQRIQECPGSHDQSLPETPARTVADPPALCERSDDTSQVVQSSTQVQDFTSVNRHPQGLPGFEKLSTIIHRVGAGNNTQLEEALDFERRKKDVMQKRREHMRDLLQSVLKSNQVASPSLHRNRYLAARAALTSNLSSLPGSQDISISEKVPSVSALRIDDPRAYLMRHQNDLSGEGLKIKRTQTSKLPFETIPEGHRLHNISITHPTNPSLSAISFKEILKSDLYTQRGVEEQGFPPSEDGFPQSWWHRLSTLIKDKYGYQDENS</sequence>